<sequence>MTGPAQQAKGQHPRKPFTELRAKAPGAVRDLDQHILDRVQQGYCDTTMGAARKILRADCFPRGAGLPADGAAELDIKRLRGQGNDHAADRIHVTLQELAGREPAPHYPRTTAQDALPQFERFVSDVLQPFAALVRPVQSGE</sequence>
<name>A0A238WKL0_9PSEU</name>
<organism evidence="1 2">
    <name type="scientific">Haloechinothrix alba</name>
    <dbReference type="NCBI Taxonomy" id="664784"/>
    <lineage>
        <taxon>Bacteria</taxon>
        <taxon>Bacillati</taxon>
        <taxon>Actinomycetota</taxon>
        <taxon>Actinomycetes</taxon>
        <taxon>Pseudonocardiales</taxon>
        <taxon>Pseudonocardiaceae</taxon>
        <taxon>Haloechinothrix</taxon>
    </lineage>
</organism>
<keyword evidence="2" id="KW-1185">Reference proteome</keyword>
<proteinExistence type="predicted"/>
<gene>
    <name evidence="1" type="ORF">SAMN06265360_106247</name>
</gene>
<dbReference type="EMBL" id="FZNW01000006">
    <property type="protein sequence ID" value="SNR46784.1"/>
    <property type="molecule type" value="Genomic_DNA"/>
</dbReference>
<accession>A0A238WKL0</accession>
<evidence type="ECO:0000313" key="2">
    <source>
        <dbReference type="Proteomes" id="UP000198348"/>
    </source>
</evidence>
<protein>
    <submittedName>
        <fullName evidence="1">Uncharacterized protein</fullName>
    </submittedName>
</protein>
<dbReference type="RefSeq" id="WP_141134607.1">
    <property type="nucleotide sequence ID" value="NZ_FZNW01000006.1"/>
</dbReference>
<reference evidence="1 2" key="1">
    <citation type="submission" date="2017-06" db="EMBL/GenBank/DDBJ databases">
        <authorList>
            <person name="Kim H.J."/>
            <person name="Triplett B.A."/>
        </authorList>
    </citation>
    <scope>NUCLEOTIDE SEQUENCE [LARGE SCALE GENOMIC DNA]</scope>
    <source>
        <strain evidence="1 2">DSM 45207</strain>
    </source>
</reference>
<dbReference type="Proteomes" id="UP000198348">
    <property type="component" value="Unassembled WGS sequence"/>
</dbReference>
<dbReference type="AlphaFoldDB" id="A0A238WKL0"/>
<evidence type="ECO:0000313" key="1">
    <source>
        <dbReference type="EMBL" id="SNR46784.1"/>
    </source>
</evidence>